<dbReference type="Gene3D" id="3.90.1150.10">
    <property type="entry name" value="Aspartate Aminotransferase, domain 1"/>
    <property type="match status" value="1"/>
</dbReference>
<reference evidence="3" key="2">
    <citation type="submission" date="2020-09" db="EMBL/GenBank/DDBJ databases">
        <authorList>
            <person name="Sun Q."/>
            <person name="Zhou Y."/>
        </authorList>
    </citation>
    <scope>NUCLEOTIDE SEQUENCE</scope>
    <source>
        <strain evidence="3">CGMCC 4.5737</strain>
    </source>
</reference>
<dbReference type="AlphaFoldDB" id="A0A8J3CD49"/>
<reference evidence="3" key="1">
    <citation type="journal article" date="2014" name="Int. J. Syst. Evol. Microbiol.">
        <title>Complete genome sequence of Corynebacterium casei LMG S-19264T (=DSM 44701T), isolated from a smear-ripened cheese.</title>
        <authorList>
            <consortium name="US DOE Joint Genome Institute (JGI-PGF)"/>
            <person name="Walter F."/>
            <person name="Albersmeier A."/>
            <person name="Kalinowski J."/>
            <person name="Ruckert C."/>
        </authorList>
    </citation>
    <scope>NUCLEOTIDE SEQUENCE</scope>
    <source>
        <strain evidence="3">CGMCC 4.5737</strain>
    </source>
</reference>
<dbReference type="NCBIfam" id="TIGR01976">
    <property type="entry name" value="am_tr_V_VC1184"/>
    <property type="match status" value="1"/>
</dbReference>
<keyword evidence="4" id="KW-1185">Reference proteome</keyword>
<name>A0A8J3CD49_9PSEU</name>
<sequence>MPHAASHPFLDTSASFGSPPIPTERFPGLHRDWVRLDGPAGTQTLDVVADAMFGYLVDGRNANTEGFFAASEYTDAMLARTRQAIGRFYGADPEGVVFGTNMTSLNFAFTRTVGRTLRPGDEIICTTLDHEANVAPWLAIAEETGAQVRFATFEPDTGRLPTEQVTRLLTDRTRWIAVTGASNVLGTMPDVAAITTAAHDAGARVLVDAVHLTPHRPIDVAALGCDVLLSSAYKWYGPHIGVLWGRPELLADLRPYHVGDHADPEPAHWQVGTPPLEAIAGLAAAAEFLLEVGMADIVRYEQRVFATLLAGLRDLPRVSVVGPDDHLDRAPTVTFTIAGQKPDDVARFLADRHIAVWSGDFYAPRAISALGLGDAGGAVRAGVSCYTTEDDVATFLTAISTLC</sequence>
<dbReference type="PANTHER" id="PTHR43586">
    <property type="entry name" value="CYSTEINE DESULFURASE"/>
    <property type="match status" value="1"/>
</dbReference>
<feature type="region of interest" description="Disordered" evidence="1">
    <location>
        <begin position="1"/>
        <end position="21"/>
    </location>
</feature>
<dbReference type="InterPro" id="IPR015424">
    <property type="entry name" value="PyrdxlP-dep_Trfase"/>
</dbReference>
<proteinExistence type="predicted"/>
<dbReference type="Gene3D" id="3.40.640.10">
    <property type="entry name" value="Type I PLP-dependent aspartate aminotransferase-like (Major domain)"/>
    <property type="match status" value="1"/>
</dbReference>
<dbReference type="RefSeq" id="WP_189056166.1">
    <property type="nucleotide sequence ID" value="NZ_BMMK01000007.1"/>
</dbReference>
<dbReference type="InterPro" id="IPR015421">
    <property type="entry name" value="PyrdxlP-dep_Trfase_major"/>
</dbReference>
<dbReference type="SUPFAM" id="SSF53383">
    <property type="entry name" value="PLP-dependent transferases"/>
    <property type="match status" value="1"/>
</dbReference>
<organism evidence="3 4">
    <name type="scientific">Longimycelium tulufanense</name>
    <dbReference type="NCBI Taxonomy" id="907463"/>
    <lineage>
        <taxon>Bacteria</taxon>
        <taxon>Bacillati</taxon>
        <taxon>Actinomycetota</taxon>
        <taxon>Actinomycetes</taxon>
        <taxon>Pseudonocardiales</taxon>
        <taxon>Pseudonocardiaceae</taxon>
        <taxon>Longimycelium</taxon>
    </lineage>
</organism>
<evidence type="ECO:0000313" key="4">
    <source>
        <dbReference type="Proteomes" id="UP000637578"/>
    </source>
</evidence>
<dbReference type="Pfam" id="PF00266">
    <property type="entry name" value="Aminotran_5"/>
    <property type="match status" value="1"/>
</dbReference>
<gene>
    <name evidence="3" type="ORF">GCM10012275_19530</name>
</gene>
<evidence type="ECO:0000313" key="3">
    <source>
        <dbReference type="EMBL" id="GGM48701.1"/>
    </source>
</evidence>
<accession>A0A8J3CD49</accession>
<dbReference type="EMBL" id="BMMK01000007">
    <property type="protein sequence ID" value="GGM48701.1"/>
    <property type="molecule type" value="Genomic_DNA"/>
</dbReference>
<dbReference type="InterPro" id="IPR015422">
    <property type="entry name" value="PyrdxlP-dep_Trfase_small"/>
</dbReference>
<dbReference type="InterPro" id="IPR011340">
    <property type="entry name" value="Cys_dSase-rel"/>
</dbReference>
<dbReference type="Proteomes" id="UP000637578">
    <property type="component" value="Unassembled WGS sequence"/>
</dbReference>
<comment type="caution">
    <text evidence="3">The sequence shown here is derived from an EMBL/GenBank/DDBJ whole genome shotgun (WGS) entry which is preliminary data.</text>
</comment>
<protein>
    <submittedName>
        <fullName evidence="3">Cysteine desulfurase-like protein</fullName>
    </submittedName>
</protein>
<evidence type="ECO:0000256" key="1">
    <source>
        <dbReference type="SAM" id="MobiDB-lite"/>
    </source>
</evidence>
<evidence type="ECO:0000259" key="2">
    <source>
        <dbReference type="Pfam" id="PF00266"/>
    </source>
</evidence>
<dbReference type="PANTHER" id="PTHR43586:SF21">
    <property type="entry name" value="PYRIDOXAL PHOSPHATE (PLP)-DEPENDENT ASPARTATE AMINOTRANSFERASE SUPERFAMILY"/>
    <property type="match status" value="1"/>
</dbReference>
<feature type="domain" description="Aminotransferase class V" evidence="2">
    <location>
        <begin position="36"/>
        <end position="394"/>
    </location>
</feature>
<dbReference type="InterPro" id="IPR000192">
    <property type="entry name" value="Aminotrans_V_dom"/>
</dbReference>